<reference evidence="1" key="1">
    <citation type="submission" date="2020-11" db="EMBL/GenBank/DDBJ databases">
        <title>Carbohydrate-dependent, anaerobic sulfur respiration: A novel catabolism in halophilic archaea.</title>
        <authorList>
            <person name="Sorokin D.Y."/>
            <person name="Messina E."/>
            <person name="Smedile F."/>
            <person name="La Cono V."/>
            <person name="Hallsworth J.E."/>
            <person name="Yakimov M.M."/>
        </authorList>
    </citation>
    <scope>NUCLEOTIDE SEQUENCE</scope>
    <source>
        <strain evidence="1">HSR12-1</strain>
    </source>
</reference>
<dbReference type="AlphaFoldDB" id="A0A897MW68"/>
<name>A0A897MW68_9EURY</name>
<evidence type="ECO:0000313" key="2">
    <source>
        <dbReference type="Proteomes" id="UP000663525"/>
    </source>
</evidence>
<dbReference type="RefSeq" id="WP_229112809.1">
    <property type="nucleotide sequence ID" value="NZ_CP064787.1"/>
</dbReference>
<protein>
    <submittedName>
        <fullName evidence="1">Uncharacterized protein</fullName>
    </submittedName>
</protein>
<accession>A0A897MW68</accession>
<dbReference type="Proteomes" id="UP000663525">
    <property type="component" value="Chromosome"/>
</dbReference>
<proteinExistence type="predicted"/>
<organism evidence="1 2">
    <name type="scientific">Halapricum desulfuricans</name>
    <dbReference type="NCBI Taxonomy" id="2841257"/>
    <lineage>
        <taxon>Archaea</taxon>
        <taxon>Methanobacteriati</taxon>
        <taxon>Methanobacteriota</taxon>
        <taxon>Stenosarchaea group</taxon>
        <taxon>Halobacteria</taxon>
        <taxon>Halobacteriales</taxon>
        <taxon>Haloarculaceae</taxon>
        <taxon>Halapricum</taxon>
    </lineage>
</organism>
<evidence type="ECO:0000313" key="1">
    <source>
        <dbReference type="EMBL" id="QSG06360.1"/>
    </source>
</evidence>
<gene>
    <name evidence="1" type="ORF">HSR121_2028</name>
</gene>
<dbReference type="EMBL" id="CP064787">
    <property type="protein sequence ID" value="QSG06360.1"/>
    <property type="molecule type" value="Genomic_DNA"/>
</dbReference>
<dbReference type="GeneID" id="68855600"/>
<sequence>MIDETETVSIDVRPLAQHIIFAAREFGDWQTHFPENLANEDDPWDAIRLSNVDYVESYGDSIEIGGRFEVPVVIERIRGTRWNPPEVRTKQREAFFTIHYHFEDEGFADGEIEVI</sequence>